<evidence type="ECO:0000256" key="1">
    <source>
        <dbReference type="SAM" id="MobiDB-lite"/>
    </source>
</evidence>
<protein>
    <submittedName>
        <fullName evidence="3">Uncharacterized protein</fullName>
    </submittedName>
</protein>
<accession>A0ABZ2LS59</accession>
<dbReference type="RefSeq" id="WP_394823359.1">
    <property type="nucleotide sequence ID" value="NZ_CP089984.1"/>
</dbReference>
<name>A0ABZ2LS59_9BACT</name>
<evidence type="ECO:0000313" key="3">
    <source>
        <dbReference type="EMBL" id="WXB13744.1"/>
    </source>
</evidence>
<dbReference type="SUPFAM" id="SSF63829">
    <property type="entry name" value="Calcium-dependent phosphotriesterase"/>
    <property type="match status" value="1"/>
</dbReference>
<feature type="signal peptide" evidence="2">
    <location>
        <begin position="1"/>
        <end position="31"/>
    </location>
</feature>
<keyword evidence="2" id="KW-0732">Signal</keyword>
<dbReference type="EMBL" id="CP089984">
    <property type="protein sequence ID" value="WXB13744.1"/>
    <property type="molecule type" value="Genomic_DNA"/>
</dbReference>
<feature type="chain" id="PRO_5046488995" evidence="2">
    <location>
        <begin position="32"/>
        <end position="685"/>
    </location>
</feature>
<sequence length="685" mass="72577">MRLKPARAFAKGGLQGLFLACSSLVASNAAAVGTRTFDLDTLDEFSGGDLKGVAVSSDGGVRAGFNVGNVPLTDASSSFSALALGDGSVLVGTGPSGKVFKVTGDRAALFADTGALAVTAMIEVRGTIYAASMPDGKIFKLSQGKAEPWVTLPNASHVWALAADARGAIFAATGPEGRVYRIEPSGANSVYFRSDEPHIVSLALGEAGELYAGSSGKGILYKIAGPGRAVVLYDFSGEEVKAIAVGKKGTLYAIANDYGEPPEPPKRSPAGARSPAGPTSAKPVRPGKGALWRFDATGRPEKMMAHTEFHYMSLATDAEGRPYVGTGAEGRVYTVDDAHTVTLVADTDDRQIGALAFGKSTTYLAGSDPATVHRVVAQGGSEAVWTSKVLDAGLRARFGHLSWHASGPLEFSTRTGNTSSPDPTWSGWSAGTSAPTTVTSPAARFIQVRARWSRDPKAVLSEVMLPFVTENVRPVVLEVEARPKNASKSESKESIPASGSEPPKHDSVLKVTWRVDNPDNDSLRYRLNFRREGQGVWRDALRDGEILTKSEYEWETTALPEGKYRLRVEASDEPANPPDLVQRHALESGPVLVDNTPPVVRDLTMTGRRLKVRVVDGLGPIARVEMAVDGKPEFRTLGASDGVFDTADESVDVDVTSIVPPGSHIVAVRAYDAAGNYTVREIESR</sequence>
<gene>
    <name evidence="3" type="ORF">LZC94_38655</name>
</gene>
<organism evidence="3 4">
    <name type="scientific">Pendulispora albinea</name>
    <dbReference type="NCBI Taxonomy" id="2741071"/>
    <lineage>
        <taxon>Bacteria</taxon>
        <taxon>Pseudomonadati</taxon>
        <taxon>Myxococcota</taxon>
        <taxon>Myxococcia</taxon>
        <taxon>Myxococcales</taxon>
        <taxon>Sorangiineae</taxon>
        <taxon>Pendulisporaceae</taxon>
        <taxon>Pendulispora</taxon>
    </lineage>
</organism>
<keyword evidence="4" id="KW-1185">Reference proteome</keyword>
<proteinExistence type="predicted"/>
<reference evidence="3 4" key="1">
    <citation type="submission" date="2021-12" db="EMBL/GenBank/DDBJ databases">
        <title>Discovery of the Pendulisporaceae a myxobacterial family with distinct sporulation behavior and unique specialized metabolism.</title>
        <authorList>
            <person name="Garcia R."/>
            <person name="Popoff A."/>
            <person name="Bader C.D."/>
            <person name="Loehr J."/>
            <person name="Walesch S."/>
            <person name="Walt C."/>
            <person name="Boldt J."/>
            <person name="Bunk B."/>
            <person name="Haeckl F.J.F.P.J."/>
            <person name="Gunesch A.P."/>
            <person name="Birkelbach J."/>
            <person name="Nuebel U."/>
            <person name="Pietschmann T."/>
            <person name="Bach T."/>
            <person name="Mueller R."/>
        </authorList>
    </citation>
    <scope>NUCLEOTIDE SEQUENCE [LARGE SCALE GENOMIC DNA]</scope>
    <source>
        <strain evidence="3 4">MSr11954</strain>
    </source>
</reference>
<evidence type="ECO:0000256" key="2">
    <source>
        <dbReference type="SAM" id="SignalP"/>
    </source>
</evidence>
<feature type="region of interest" description="Disordered" evidence="1">
    <location>
        <begin position="256"/>
        <end position="288"/>
    </location>
</feature>
<dbReference type="InterPro" id="IPR011042">
    <property type="entry name" value="6-blade_b-propeller_TolB-like"/>
</dbReference>
<dbReference type="Gene3D" id="2.120.10.30">
    <property type="entry name" value="TolB, C-terminal domain"/>
    <property type="match status" value="1"/>
</dbReference>
<evidence type="ECO:0000313" key="4">
    <source>
        <dbReference type="Proteomes" id="UP001370348"/>
    </source>
</evidence>
<feature type="region of interest" description="Disordered" evidence="1">
    <location>
        <begin position="482"/>
        <end position="508"/>
    </location>
</feature>
<dbReference type="Proteomes" id="UP001370348">
    <property type="component" value="Chromosome"/>
</dbReference>
<feature type="compositionally biased region" description="Basic and acidic residues" evidence="1">
    <location>
        <begin position="482"/>
        <end position="493"/>
    </location>
</feature>